<dbReference type="Proteomes" id="UP000256512">
    <property type="component" value="Unassembled WGS sequence"/>
</dbReference>
<sequence length="255" mass="29865">MKNILIIILSLIIIQCSTNKRAIYSEDKNLKFKLDTLSLFDQNRNRRIPIAIYQSKNIKRSNKIPIIFSHGYGENNGGDYLKAYTYLTEFLASKGYFVISIQHELKTDEFLAMTGKLQETRKPNWERGAKNILYVLQKIKKDYPQLKYNELTLIGHSNGGDMTALFVHQYPKLVSKIISMDNRRMELPRTSNPKIFTLRSKDYPADENVLPNHEELKKYNITVQFTNINHSSMDNDANETERNYLKMKILEYLKK</sequence>
<reference evidence="1 2" key="1">
    <citation type="journal article" date="2006" name="Int. J. Syst. Evol. Microbiol.">
        <title>Chryseobacterium piscium sp. nov., isolated from fish of the South Atlantic Ocean off South Africa.</title>
        <authorList>
            <person name="de Beer H."/>
            <person name="Hugo C.J."/>
            <person name="Jooste P.J."/>
            <person name="Vancanneyt M."/>
            <person name="Coenye T."/>
            <person name="Vandamme P."/>
        </authorList>
    </citation>
    <scope>NUCLEOTIDE SEQUENCE [LARGE SCALE GENOMIC DNA]</scope>
    <source>
        <strain evidence="1 2">CCUG 51923</strain>
    </source>
</reference>
<protein>
    <submittedName>
        <fullName evidence="1">Alpha/beta hydrolase</fullName>
    </submittedName>
</protein>
<dbReference type="SUPFAM" id="SSF53474">
    <property type="entry name" value="alpha/beta-Hydrolases"/>
    <property type="match status" value="1"/>
</dbReference>
<dbReference type="RefSeq" id="WP_115951123.1">
    <property type="nucleotide sequence ID" value="NZ_QNVS01000058.1"/>
</dbReference>
<keyword evidence="2" id="KW-1185">Reference proteome</keyword>
<dbReference type="AlphaFoldDB" id="A0A3D9BFZ2"/>
<name>A0A3D9BFZ2_9FLAO</name>
<proteinExistence type="predicted"/>
<dbReference type="InterPro" id="IPR029058">
    <property type="entry name" value="AB_hydrolase_fold"/>
</dbReference>
<evidence type="ECO:0000313" key="1">
    <source>
        <dbReference type="EMBL" id="REC52463.1"/>
    </source>
</evidence>
<dbReference type="EMBL" id="QNVS01000058">
    <property type="protein sequence ID" value="REC52463.1"/>
    <property type="molecule type" value="Genomic_DNA"/>
</dbReference>
<dbReference type="GO" id="GO:0016787">
    <property type="term" value="F:hydrolase activity"/>
    <property type="evidence" value="ECO:0007669"/>
    <property type="project" value="UniProtKB-KW"/>
</dbReference>
<keyword evidence="1" id="KW-0378">Hydrolase</keyword>
<dbReference type="Gene3D" id="3.40.50.1820">
    <property type="entry name" value="alpha/beta hydrolase"/>
    <property type="match status" value="1"/>
</dbReference>
<evidence type="ECO:0000313" key="2">
    <source>
        <dbReference type="Proteomes" id="UP000256512"/>
    </source>
</evidence>
<gene>
    <name evidence="1" type="ORF">DRF62_15535</name>
</gene>
<comment type="caution">
    <text evidence="1">The sequence shown here is derived from an EMBL/GenBank/DDBJ whole genome shotgun (WGS) entry which is preliminary data.</text>
</comment>
<organism evidence="1 2">
    <name type="scientific">Chryseobacterium piscium</name>
    <dbReference type="NCBI Taxonomy" id="333702"/>
    <lineage>
        <taxon>Bacteria</taxon>
        <taxon>Pseudomonadati</taxon>
        <taxon>Bacteroidota</taxon>
        <taxon>Flavobacteriia</taxon>
        <taxon>Flavobacteriales</taxon>
        <taxon>Weeksellaceae</taxon>
        <taxon>Chryseobacterium group</taxon>
        <taxon>Chryseobacterium</taxon>
    </lineage>
</organism>
<accession>A0A3D9BFZ2</accession>